<sequence length="328" mass="35987">MAAVARRLPARAATLRPDRSRRRPGRHRGAQLELRVLRYVVAVADEGGFRRAAARLHLAQPSLSRQIRDLERGVGVQLFERRPTRLTAPGEVFVESARRLLAEADDLVLRTRVAAGSKPVRLGYVASAAYETVPRLLAAVGERHRDVRVDVREAWTPDLELALRDRRLDLAVSHSMTGAAGLSRALLRSEPLVAVVAAGHRLADHPEVSLRDLRGETFCFFGRQLAPRYHDVVMRALAGAGERFAVWEHPQPGLRQTPLRGEDGFTVVPRSVGPHLPAGLVALPLLGDLPQVDLDIVWRSDGLCPSTAAVLESALAAAREDDWNLVAL</sequence>
<reference evidence="6 7" key="1">
    <citation type="submission" date="2019-09" db="EMBL/GenBank/DDBJ databases">
        <title>Goodfellowia gen. nov., a new genus of the Pseudonocardineae related to Actinoalloteichus, containing Goodfellowia coeruleoviolacea gen. nov., comb. nov. gen. nov., comb. nov.</title>
        <authorList>
            <person name="Labeda D."/>
        </authorList>
    </citation>
    <scope>NUCLEOTIDE SEQUENCE [LARGE SCALE GENOMIC DNA]</scope>
    <source>
        <strain evidence="6 7">AN110305</strain>
    </source>
</reference>
<dbReference type="SUPFAM" id="SSF46785">
    <property type="entry name" value="Winged helix' DNA-binding domain"/>
    <property type="match status" value="1"/>
</dbReference>
<evidence type="ECO:0000256" key="2">
    <source>
        <dbReference type="ARBA" id="ARBA00023015"/>
    </source>
</evidence>
<dbReference type="Pfam" id="PF03466">
    <property type="entry name" value="LysR_substrate"/>
    <property type="match status" value="1"/>
</dbReference>
<evidence type="ECO:0000256" key="1">
    <source>
        <dbReference type="ARBA" id="ARBA00009437"/>
    </source>
</evidence>
<gene>
    <name evidence="6" type="ORF">F0L68_20095</name>
</gene>
<dbReference type="GO" id="GO:0003700">
    <property type="term" value="F:DNA-binding transcription factor activity"/>
    <property type="evidence" value="ECO:0007669"/>
    <property type="project" value="InterPro"/>
</dbReference>
<evidence type="ECO:0000259" key="5">
    <source>
        <dbReference type="PROSITE" id="PS50931"/>
    </source>
</evidence>
<dbReference type="EMBL" id="VUOB01000036">
    <property type="protein sequence ID" value="KAA2260439.1"/>
    <property type="molecule type" value="Genomic_DNA"/>
</dbReference>
<dbReference type="Gene3D" id="1.10.10.10">
    <property type="entry name" value="Winged helix-like DNA-binding domain superfamily/Winged helix DNA-binding domain"/>
    <property type="match status" value="1"/>
</dbReference>
<evidence type="ECO:0000313" key="7">
    <source>
        <dbReference type="Proteomes" id="UP000323454"/>
    </source>
</evidence>
<evidence type="ECO:0000256" key="4">
    <source>
        <dbReference type="ARBA" id="ARBA00023163"/>
    </source>
</evidence>
<organism evidence="6 7">
    <name type="scientific">Solihabitans fulvus</name>
    <dbReference type="NCBI Taxonomy" id="1892852"/>
    <lineage>
        <taxon>Bacteria</taxon>
        <taxon>Bacillati</taxon>
        <taxon>Actinomycetota</taxon>
        <taxon>Actinomycetes</taxon>
        <taxon>Pseudonocardiales</taxon>
        <taxon>Pseudonocardiaceae</taxon>
        <taxon>Solihabitans</taxon>
    </lineage>
</organism>
<keyword evidence="3" id="KW-0238">DNA-binding</keyword>
<dbReference type="Pfam" id="PF00126">
    <property type="entry name" value="HTH_1"/>
    <property type="match status" value="1"/>
</dbReference>
<name>A0A5B2XBT5_9PSEU</name>
<comment type="caution">
    <text evidence="6">The sequence shown here is derived from an EMBL/GenBank/DDBJ whole genome shotgun (WGS) entry which is preliminary data.</text>
</comment>
<protein>
    <submittedName>
        <fullName evidence="6">LysR family transcriptional regulator</fullName>
    </submittedName>
</protein>
<dbReference type="Proteomes" id="UP000323454">
    <property type="component" value="Unassembled WGS sequence"/>
</dbReference>
<dbReference type="GO" id="GO:0003677">
    <property type="term" value="F:DNA binding"/>
    <property type="evidence" value="ECO:0007669"/>
    <property type="project" value="UniProtKB-KW"/>
</dbReference>
<dbReference type="InterPro" id="IPR036390">
    <property type="entry name" value="WH_DNA-bd_sf"/>
</dbReference>
<dbReference type="PRINTS" id="PR00039">
    <property type="entry name" value="HTHLYSR"/>
</dbReference>
<comment type="similarity">
    <text evidence="1">Belongs to the LysR transcriptional regulatory family.</text>
</comment>
<dbReference type="FunFam" id="1.10.10.10:FF:000001">
    <property type="entry name" value="LysR family transcriptional regulator"/>
    <property type="match status" value="1"/>
</dbReference>
<evidence type="ECO:0000313" key="6">
    <source>
        <dbReference type="EMBL" id="KAA2260439.1"/>
    </source>
</evidence>
<proteinExistence type="inferred from homology"/>
<dbReference type="Gene3D" id="3.40.190.10">
    <property type="entry name" value="Periplasmic binding protein-like II"/>
    <property type="match status" value="2"/>
</dbReference>
<dbReference type="InterPro" id="IPR000847">
    <property type="entry name" value="LysR_HTH_N"/>
</dbReference>
<keyword evidence="2" id="KW-0805">Transcription regulation</keyword>
<dbReference type="InterPro" id="IPR005119">
    <property type="entry name" value="LysR_subst-bd"/>
</dbReference>
<dbReference type="InterPro" id="IPR036388">
    <property type="entry name" value="WH-like_DNA-bd_sf"/>
</dbReference>
<dbReference type="GO" id="GO:0032993">
    <property type="term" value="C:protein-DNA complex"/>
    <property type="evidence" value="ECO:0007669"/>
    <property type="project" value="TreeGrafter"/>
</dbReference>
<accession>A0A5B2XBT5</accession>
<dbReference type="PROSITE" id="PS50931">
    <property type="entry name" value="HTH_LYSR"/>
    <property type="match status" value="1"/>
</dbReference>
<dbReference type="CDD" id="cd08414">
    <property type="entry name" value="PBP2_LTTR_aromatics_like"/>
    <property type="match status" value="1"/>
</dbReference>
<dbReference type="AlphaFoldDB" id="A0A5B2XBT5"/>
<dbReference type="PANTHER" id="PTHR30346:SF30">
    <property type="entry name" value="SMALL NEUTRAL PROTEASE REGULATORY PROTEIN"/>
    <property type="match status" value="1"/>
</dbReference>
<keyword evidence="7" id="KW-1185">Reference proteome</keyword>
<feature type="domain" description="HTH lysR-type" evidence="5">
    <location>
        <begin position="32"/>
        <end position="87"/>
    </location>
</feature>
<reference evidence="6 7" key="2">
    <citation type="submission" date="2019-09" db="EMBL/GenBank/DDBJ databases">
        <authorList>
            <person name="Jin C."/>
        </authorList>
    </citation>
    <scope>NUCLEOTIDE SEQUENCE [LARGE SCALE GENOMIC DNA]</scope>
    <source>
        <strain evidence="6 7">AN110305</strain>
    </source>
</reference>
<keyword evidence="4" id="KW-0804">Transcription</keyword>
<dbReference type="PANTHER" id="PTHR30346">
    <property type="entry name" value="TRANSCRIPTIONAL DUAL REGULATOR HCAR-RELATED"/>
    <property type="match status" value="1"/>
</dbReference>
<evidence type="ECO:0000256" key="3">
    <source>
        <dbReference type="ARBA" id="ARBA00023125"/>
    </source>
</evidence>
<dbReference type="SUPFAM" id="SSF53850">
    <property type="entry name" value="Periplasmic binding protein-like II"/>
    <property type="match status" value="1"/>
</dbReference>
<dbReference type="OrthoDB" id="3176554at2"/>